<evidence type="ECO:0000313" key="3">
    <source>
        <dbReference type="Proteomes" id="UP000245119"/>
    </source>
</evidence>
<feature type="compositionally biased region" description="Polar residues" evidence="1">
    <location>
        <begin position="47"/>
        <end position="58"/>
    </location>
</feature>
<gene>
    <name evidence="2" type="ORF">C0Q70_06251</name>
</gene>
<feature type="region of interest" description="Disordered" evidence="1">
    <location>
        <begin position="37"/>
        <end position="58"/>
    </location>
</feature>
<dbReference type="OrthoDB" id="9998011at2759"/>
<dbReference type="Proteomes" id="UP000245119">
    <property type="component" value="Linkage Group LG3"/>
</dbReference>
<reference evidence="2 3" key="1">
    <citation type="submission" date="2018-04" db="EMBL/GenBank/DDBJ databases">
        <title>The genome of golden apple snail Pomacea canaliculata provides insight into stress tolerance and invasive adaptation.</title>
        <authorList>
            <person name="Liu C."/>
            <person name="Liu B."/>
            <person name="Ren Y."/>
            <person name="Zhang Y."/>
            <person name="Wang H."/>
            <person name="Li S."/>
            <person name="Jiang F."/>
            <person name="Yin L."/>
            <person name="Zhang G."/>
            <person name="Qian W."/>
            <person name="Fan W."/>
        </authorList>
    </citation>
    <scope>NUCLEOTIDE SEQUENCE [LARGE SCALE GENOMIC DNA]</scope>
    <source>
        <strain evidence="2">SZHN2017</strain>
        <tissue evidence="2">Muscle</tissue>
    </source>
</reference>
<protein>
    <submittedName>
        <fullName evidence="2">Uncharacterized protein</fullName>
    </submittedName>
</protein>
<comment type="caution">
    <text evidence="2">The sequence shown here is derived from an EMBL/GenBank/DDBJ whole genome shotgun (WGS) entry which is preliminary data.</text>
</comment>
<sequence length="326" mass="35114">MIPGVAAGNGGAFPSGAGALQESSTCGQCFRRRGCGQVQGPGDRRQNYQSHSFPRSSGSAFCAVDAERPLSLTQGVSSQVEAGGQQDLQEVERVRTLFPETWLWTSASAGIYSSISYCTVNNGHRLLMFSQADAPVYEILALPMMAAGSGAGGVSPGTGALQEVERVREVFPETWLWANARTSLASQAFSSGVKCGTAGPAGGGASEAFVPRNMAVDQFLYWVLSRFHVLTRSKPLFYRRMSNVRILDTGHGFASWNGCWFWTGSGSVISSDKDALQEVERVRDVFPETWLWANARTRSHSPSETKGFDDVATVNVRGTRASGTEF</sequence>
<accession>A0A2T7PNG7</accession>
<evidence type="ECO:0000313" key="2">
    <source>
        <dbReference type="EMBL" id="PVD34970.1"/>
    </source>
</evidence>
<name>A0A2T7PNG7_POMCA</name>
<organism evidence="2 3">
    <name type="scientific">Pomacea canaliculata</name>
    <name type="common">Golden apple snail</name>
    <dbReference type="NCBI Taxonomy" id="400727"/>
    <lineage>
        <taxon>Eukaryota</taxon>
        <taxon>Metazoa</taxon>
        <taxon>Spiralia</taxon>
        <taxon>Lophotrochozoa</taxon>
        <taxon>Mollusca</taxon>
        <taxon>Gastropoda</taxon>
        <taxon>Caenogastropoda</taxon>
        <taxon>Architaenioglossa</taxon>
        <taxon>Ampullarioidea</taxon>
        <taxon>Ampullariidae</taxon>
        <taxon>Pomacea</taxon>
    </lineage>
</organism>
<keyword evidence="3" id="KW-1185">Reference proteome</keyword>
<proteinExistence type="predicted"/>
<dbReference type="EMBL" id="PZQS01000003">
    <property type="protein sequence ID" value="PVD34970.1"/>
    <property type="molecule type" value="Genomic_DNA"/>
</dbReference>
<evidence type="ECO:0000256" key="1">
    <source>
        <dbReference type="SAM" id="MobiDB-lite"/>
    </source>
</evidence>
<dbReference type="AlphaFoldDB" id="A0A2T7PNG7"/>